<dbReference type="Proteomes" id="UP000297595">
    <property type="component" value="Unassembled WGS sequence"/>
</dbReference>
<comment type="caution">
    <text evidence="2">The sequence shown here is derived from an EMBL/GenBank/DDBJ whole genome shotgun (WGS) entry which is preliminary data.</text>
</comment>
<evidence type="ECO:0000313" key="2">
    <source>
        <dbReference type="EMBL" id="TGJ62683.1"/>
    </source>
</evidence>
<gene>
    <name evidence="2" type="ORF">EYR41_011872</name>
</gene>
<feature type="region of interest" description="Disordered" evidence="1">
    <location>
        <begin position="1"/>
        <end position="70"/>
    </location>
</feature>
<name>A0A7C8U2F6_ORBOL</name>
<dbReference type="EMBL" id="SOZJ01000009">
    <property type="protein sequence ID" value="TGJ62683.1"/>
    <property type="molecule type" value="Genomic_DNA"/>
</dbReference>
<protein>
    <submittedName>
        <fullName evidence="2">Uncharacterized protein</fullName>
    </submittedName>
</protein>
<sequence>MPNTPTPTQERLKNSHSGQLPKHPYAPNPQPPTPKIAARIPPPDPIIRPHYSLPRKNNKQPNEPPQQSPQFQDFTLTFFQTGKNKSPIRITIIKILKMIPTEGRAVWECILPDGDIAVIKYWARTYLKAVEAYKKTLYAYYLFPTGAPFLPSLYNYGEVTHPIPPGYAIILEKRPGQLLSLRNPHSKSSLLGVEGHLKLFFGILKDKGFKHTTVYYDNLLWDEESDMVTVMGWTGLDKLWKGEEIDKTGVERGYDKELFLKMWTGKMMFVEKPVDVTVTGFVEVVVKEDRKEKKKKKKMWLPR</sequence>
<evidence type="ECO:0000256" key="1">
    <source>
        <dbReference type="SAM" id="MobiDB-lite"/>
    </source>
</evidence>
<feature type="compositionally biased region" description="Pro residues" evidence="1">
    <location>
        <begin position="24"/>
        <end position="46"/>
    </location>
</feature>
<dbReference type="AlphaFoldDB" id="A0A7C8U2F6"/>
<evidence type="ECO:0000313" key="3">
    <source>
        <dbReference type="Proteomes" id="UP000297595"/>
    </source>
</evidence>
<proteinExistence type="predicted"/>
<reference evidence="2 3" key="1">
    <citation type="submission" date="2019-03" db="EMBL/GenBank/DDBJ databases">
        <title>Nematode-trapping fungi genome.</title>
        <authorList>
            <person name="Vidal-Diez De Ulzurrun G."/>
        </authorList>
    </citation>
    <scope>NUCLEOTIDE SEQUENCE [LARGE SCALE GENOMIC DNA]</scope>
    <source>
        <strain evidence="2 3">TWF154</strain>
    </source>
</reference>
<accession>A0A7C8U2F6</accession>
<organism evidence="2 3">
    <name type="scientific">Orbilia oligospora</name>
    <name type="common">Nematode-trapping fungus</name>
    <name type="synonym">Arthrobotrys oligospora</name>
    <dbReference type="NCBI Taxonomy" id="2813651"/>
    <lineage>
        <taxon>Eukaryota</taxon>
        <taxon>Fungi</taxon>
        <taxon>Dikarya</taxon>
        <taxon>Ascomycota</taxon>
        <taxon>Pezizomycotina</taxon>
        <taxon>Orbiliomycetes</taxon>
        <taxon>Orbiliales</taxon>
        <taxon>Orbiliaceae</taxon>
        <taxon>Orbilia</taxon>
    </lineage>
</organism>